<organism evidence="1 2">
    <name type="scientific">Roseovarius atlanticus</name>
    <dbReference type="NCBI Taxonomy" id="1641875"/>
    <lineage>
        <taxon>Bacteria</taxon>
        <taxon>Pseudomonadati</taxon>
        <taxon>Pseudomonadota</taxon>
        <taxon>Alphaproteobacteria</taxon>
        <taxon>Rhodobacterales</taxon>
        <taxon>Roseobacteraceae</taxon>
        <taxon>Roseovarius</taxon>
    </lineage>
</organism>
<accession>A0A0T5NQ37</accession>
<sequence length="208" mass="22877">MKAQLAYDEIALEYGGNTVFLRPSLRAAIHLERLHGGFAPLLHKIEEFDTRTIWHVITAAACKEASDPLFAHAARQSLRSFQQAAQVPCLSLVAAFFPAPPDEVEPQPSTAEPTPWGKLFKELYGFATGWLGWTPETAWNATPQEITDAFNAHVAKLKAIHGEADEADTAQNEDQRRANVEQGLDPEFDRAGLQSLQGLAVMREGMAV</sequence>
<evidence type="ECO:0000313" key="1">
    <source>
        <dbReference type="EMBL" id="KRS11044.1"/>
    </source>
</evidence>
<dbReference type="Proteomes" id="UP000051295">
    <property type="component" value="Unassembled WGS sequence"/>
</dbReference>
<proteinExistence type="predicted"/>
<dbReference type="RefSeq" id="WP_057795979.1">
    <property type="nucleotide sequence ID" value="NZ_LAXJ01000024.1"/>
</dbReference>
<dbReference type="OrthoDB" id="7306418at2"/>
<gene>
    <name evidence="1" type="ORF">XM53_18365</name>
</gene>
<dbReference type="PATRIC" id="fig|1641875.4.peg.2197"/>
<keyword evidence="2" id="KW-1185">Reference proteome</keyword>
<dbReference type="EMBL" id="LAXJ01000024">
    <property type="protein sequence ID" value="KRS11044.1"/>
    <property type="molecule type" value="Genomic_DNA"/>
</dbReference>
<evidence type="ECO:0008006" key="3">
    <source>
        <dbReference type="Google" id="ProtNLM"/>
    </source>
</evidence>
<evidence type="ECO:0000313" key="2">
    <source>
        <dbReference type="Proteomes" id="UP000051295"/>
    </source>
</evidence>
<dbReference type="AlphaFoldDB" id="A0A0T5NQ37"/>
<name>A0A0T5NQ37_9RHOB</name>
<dbReference type="STRING" id="1641875.XM53_18365"/>
<reference evidence="1 2" key="1">
    <citation type="submission" date="2015-04" db="EMBL/GenBank/DDBJ databases">
        <title>The draft genome sequence of Roseovarius sp.R12b.</title>
        <authorList>
            <person name="Li G."/>
            <person name="Lai Q."/>
            <person name="Shao Z."/>
            <person name="Yan P."/>
        </authorList>
    </citation>
    <scope>NUCLEOTIDE SEQUENCE [LARGE SCALE GENOMIC DNA]</scope>
    <source>
        <strain evidence="1 2">R12B</strain>
    </source>
</reference>
<protein>
    <recommendedName>
        <fullName evidence="3">Tail assembly chaperone</fullName>
    </recommendedName>
</protein>
<comment type="caution">
    <text evidence="1">The sequence shown here is derived from an EMBL/GenBank/DDBJ whole genome shotgun (WGS) entry which is preliminary data.</text>
</comment>